<keyword evidence="2 5" id="KW-0689">Ribosomal protein</keyword>
<evidence type="ECO:0000256" key="6">
    <source>
        <dbReference type="RuleBase" id="RU000568"/>
    </source>
</evidence>
<dbReference type="HAMAP" id="MF_00514">
    <property type="entry name" value="Ribosomal_bL35"/>
    <property type="match status" value="1"/>
</dbReference>
<dbReference type="GO" id="GO:0022625">
    <property type="term" value="C:cytosolic large ribosomal subunit"/>
    <property type="evidence" value="ECO:0007669"/>
    <property type="project" value="TreeGrafter"/>
</dbReference>
<reference evidence="8" key="1">
    <citation type="journal article" date="2014" name="Int. J. Syst. Evol. Microbiol.">
        <title>Complete genome sequence of Corynebacterium casei LMG S-19264T (=DSM 44701T), isolated from a smear-ripened cheese.</title>
        <authorList>
            <consortium name="US DOE Joint Genome Institute (JGI-PGF)"/>
            <person name="Walter F."/>
            <person name="Albersmeier A."/>
            <person name="Kalinowski J."/>
            <person name="Ruckert C."/>
        </authorList>
    </citation>
    <scope>NUCLEOTIDE SEQUENCE</scope>
    <source>
        <strain evidence="8">CGMCC 1.14988</strain>
    </source>
</reference>
<evidence type="ECO:0000256" key="5">
    <source>
        <dbReference type="HAMAP-Rule" id="MF_00514"/>
    </source>
</evidence>
<dbReference type="InterPro" id="IPR021137">
    <property type="entry name" value="Ribosomal_bL35-like"/>
</dbReference>
<keyword evidence="3 5" id="KW-0687">Ribonucleoprotein</keyword>
<comment type="similarity">
    <text evidence="1 5 6">Belongs to the bacterial ribosomal protein bL35 family.</text>
</comment>
<feature type="compositionally biased region" description="Basic residues" evidence="7">
    <location>
        <begin position="33"/>
        <end position="46"/>
    </location>
</feature>
<comment type="caution">
    <text evidence="8">The sequence shown here is derived from an EMBL/GenBank/DDBJ whole genome shotgun (WGS) entry which is preliminary data.</text>
</comment>
<evidence type="ECO:0000313" key="8">
    <source>
        <dbReference type="EMBL" id="GGI07478.1"/>
    </source>
</evidence>
<dbReference type="NCBIfam" id="TIGR00001">
    <property type="entry name" value="rpmI_bact"/>
    <property type="match status" value="1"/>
</dbReference>
<protein>
    <recommendedName>
        <fullName evidence="4 5">Large ribosomal subunit protein bL35</fullName>
    </recommendedName>
</protein>
<gene>
    <name evidence="5" type="primary">rpmI</name>
    <name evidence="8" type="ORF">GCM10011354_24300</name>
</gene>
<dbReference type="SUPFAM" id="SSF143034">
    <property type="entry name" value="L35p-like"/>
    <property type="match status" value="1"/>
</dbReference>
<reference evidence="8" key="2">
    <citation type="submission" date="2020-09" db="EMBL/GenBank/DDBJ databases">
        <authorList>
            <person name="Sun Q."/>
            <person name="Zhou Y."/>
        </authorList>
    </citation>
    <scope>NUCLEOTIDE SEQUENCE</scope>
    <source>
        <strain evidence="8">CGMCC 1.14988</strain>
    </source>
</reference>
<dbReference type="PANTHER" id="PTHR33343">
    <property type="entry name" value="54S RIBOSOMAL PROTEIN BL35M"/>
    <property type="match status" value="1"/>
</dbReference>
<dbReference type="GO" id="GO:0003735">
    <property type="term" value="F:structural constituent of ribosome"/>
    <property type="evidence" value="ECO:0007669"/>
    <property type="project" value="InterPro"/>
</dbReference>
<dbReference type="InterPro" id="IPR037229">
    <property type="entry name" value="Ribosomal_bL35_sf"/>
</dbReference>
<dbReference type="EMBL" id="BMHA01000008">
    <property type="protein sequence ID" value="GGI07478.1"/>
    <property type="molecule type" value="Genomic_DNA"/>
</dbReference>
<name>A0A8J3EUM2_9ACTN</name>
<feature type="region of interest" description="Disordered" evidence="7">
    <location>
        <begin position="63"/>
        <end position="93"/>
    </location>
</feature>
<dbReference type="Proteomes" id="UP000650511">
    <property type="component" value="Unassembled WGS sequence"/>
</dbReference>
<evidence type="ECO:0000256" key="7">
    <source>
        <dbReference type="SAM" id="MobiDB-lite"/>
    </source>
</evidence>
<dbReference type="AlphaFoldDB" id="A0A8J3EUM2"/>
<proteinExistence type="inferred from homology"/>
<dbReference type="Gene3D" id="4.10.410.60">
    <property type="match status" value="1"/>
</dbReference>
<dbReference type="PANTHER" id="PTHR33343:SF1">
    <property type="entry name" value="LARGE RIBOSOMAL SUBUNIT PROTEIN BL35M"/>
    <property type="match status" value="1"/>
</dbReference>
<evidence type="ECO:0000256" key="2">
    <source>
        <dbReference type="ARBA" id="ARBA00022980"/>
    </source>
</evidence>
<dbReference type="InterPro" id="IPR001706">
    <property type="entry name" value="Ribosomal_bL35"/>
</dbReference>
<accession>A0A8J3EUM2</accession>
<dbReference type="GO" id="GO:0006412">
    <property type="term" value="P:translation"/>
    <property type="evidence" value="ECO:0007669"/>
    <property type="project" value="UniProtKB-UniRule"/>
</dbReference>
<sequence length="93" mass="10555">MAGRWHPAPSGNSRTPRRASARPDEGSSQMPKQKTHSGTKKRFRVTRNGKVMVSQKNRAHLLEKKSARRKRRLSGETEITGKPAKNIKRLLNQ</sequence>
<dbReference type="FunFam" id="4.10.410.60:FF:000001">
    <property type="entry name" value="50S ribosomal protein L35"/>
    <property type="match status" value="1"/>
</dbReference>
<keyword evidence="9" id="KW-1185">Reference proteome</keyword>
<evidence type="ECO:0000256" key="1">
    <source>
        <dbReference type="ARBA" id="ARBA00006598"/>
    </source>
</evidence>
<organism evidence="8 9">
    <name type="scientific">Egicoccus halophilus</name>
    <dbReference type="NCBI Taxonomy" id="1670830"/>
    <lineage>
        <taxon>Bacteria</taxon>
        <taxon>Bacillati</taxon>
        <taxon>Actinomycetota</taxon>
        <taxon>Nitriliruptoria</taxon>
        <taxon>Egicoccales</taxon>
        <taxon>Egicoccaceae</taxon>
        <taxon>Egicoccus</taxon>
    </lineage>
</organism>
<evidence type="ECO:0000313" key="9">
    <source>
        <dbReference type="Proteomes" id="UP000650511"/>
    </source>
</evidence>
<evidence type="ECO:0000256" key="3">
    <source>
        <dbReference type="ARBA" id="ARBA00023274"/>
    </source>
</evidence>
<dbReference type="Pfam" id="PF01632">
    <property type="entry name" value="Ribosomal_L35p"/>
    <property type="match status" value="1"/>
</dbReference>
<evidence type="ECO:0000256" key="4">
    <source>
        <dbReference type="ARBA" id="ARBA00071664"/>
    </source>
</evidence>
<feature type="region of interest" description="Disordered" evidence="7">
    <location>
        <begin position="1"/>
        <end position="46"/>
    </location>
</feature>
<dbReference type="PRINTS" id="PR00064">
    <property type="entry name" value="RIBOSOMALL35"/>
</dbReference>